<gene>
    <name evidence="2" type="ORF">GSPATT00014956001</name>
</gene>
<dbReference type="GeneID" id="5033231"/>
<reference evidence="2 3" key="1">
    <citation type="journal article" date="2006" name="Nature">
        <title>Global trends of whole-genome duplications revealed by the ciliate Paramecium tetraurelia.</title>
        <authorList>
            <consortium name="Genoscope"/>
            <person name="Aury J.-M."/>
            <person name="Jaillon O."/>
            <person name="Duret L."/>
            <person name="Noel B."/>
            <person name="Jubin C."/>
            <person name="Porcel B.M."/>
            <person name="Segurens B."/>
            <person name="Daubin V."/>
            <person name="Anthouard V."/>
            <person name="Aiach N."/>
            <person name="Arnaiz O."/>
            <person name="Billaut A."/>
            <person name="Beisson J."/>
            <person name="Blanc I."/>
            <person name="Bouhouche K."/>
            <person name="Camara F."/>
            <person name="Duharcourt S."/>
            <person name="Guigo R."/>
            <person name="Gogendeau D."/>
            <person name="Katinka M."/>
            <person name="Keller A.-M."/>
            <person name="Kissmehl R."/>
            <person name="Klotz C."/>
            <person name="Koll F."/>
            <person name="Le Moue A."/>
            <person name="Lepere C."/>
            <person name="Malinsky S."/>
            <person name="Nowacki M."/>
            <person name="Nowak J.K."/>
            <person name="Plattner H."/>
            <person name="Poulain J."/>
            <person name="Ruiz F."/>
            <person name="Serrano V."/>
            <person name="Zagulski M."/>
            <person name="Dessen P."/>
            <person name="Betermier M."/>
            <person name="Weissenbach J."/>
            <person name="Scarpelli C."/>
            <person name="Schachter V."/>
            <person name="Sperling L."/>
            <person name="Meyer E."/>
            <person name="Cohen J."/>
            <person name="Wincker P."/>
        </authorList>
    </citation>
    <scope>NUCLEOTIDE SEQUENCE [LARGE SCALE GENOMIC DNA]</scope>
    <source>
        <strain evidence="2 3">Stock d4-2</strain>
    </source>
</reference>
<accession>A0DAI2</accession>
<protein>
    <submittedName>
        <fullName evidence="2">Uncharacterized protein</fullName>
    </submittedName>
</protein>
<keyword evidence="3" id="KW-1185">Reference proteome</keyword>
<dbReference type="AlphaFoldDB" id="A0DAI2"/>
<dbReference type="InParanoid" id="A0DAI2"/>
<evidence type="ECO:0000313" key="3">
    <source>
        <dbReference type="Proteomes" id="UP000000600"/>
    </source>
</evidence>
<organism evidence="2 3">
    <name type="scientific">Paramecium tetraurelia</name>
    <dbReference type="NCBI Taxonomy" id="5888"/>
    <lineage>
        <taxon>Eukaryota</taxon>
        <taxon>Sar</taxon>
        <taxon>Alveolata</taxon>
        <taxon>Ciliophora</taxon>
        <taxon>Intramacronucleata</taxon>
        <taxon>Oligohymenophorea</taxon>
        <taxon>Peniculida</taxon>
        <taxon>Parameciidae</taxon>
        <taxon>Paramecium</taxon>
    </lineage>
</organism>
<dbReference type="Proteomes" id="UP000000600">
    <property type="component" value="Unassembled WGS sequence"/>
</dbReference>
<proteinExistence type="predicted"/>
<evidence type="ECO:0000256" key="1">
    <source>
        <dbReference type="SAM" id="MobiDB-lite"/>
    </source>
</evidence>
<dbReference type="HOGENOM" id="CLU_1059428_0_0_1"/>
<dbReference type="OMA" id="HNFRDSY"/>
<dbReference type="OrthoDB" id="317971at2759"/>
<feature type="region of interest" description="Disordered" evidence="1">
    <location>
        <begin position="1"/>
        <end position="39"/>
    </location>
</feature>
<sequence>MSDQPTQYQEKNRTQHPKNHNPRYSDDNNSQNKQGHNFRDSYKYNHFNILHSKNQNHYRQSNGNYSHNYYNNKQNNYRYTHKQRDQPYYSQSDSITYDQKHSVQSENQQQTNKDLFQQNNQDSKSRNQIKIGDPSIQNQQLQEIEQSKQVQVSKDIQGQSIKNTQQSQNQISGYLSSDAKEISNSSYNETITNVNAKQNDSNQNNKQLLGISQQQLIQQKQIPLLVQFLILPNDTTSQPQLIPLTLQNLTQTYEQLKLLIQNDDQQQS</sequence>
<name>A0DAI2_PARTE</name>
<evidence type="ECO:0000313" key="2">
    <source>
        <dbReference type="EMBL" id="CAK80049.1"/>
    </source>
</evidence>
<dbReference type="EMBL" id="CT868352">
    <property type="protein sequence ID" value="CAK80049.1"/>
    <property type="molecule type" value="Genomic_DNA"/>
</dbReference>
<dbReference type="KEGG" id="ptm:GSPATT00014956001"/>
<dbReference type="RefSeq" id="XP_001447446.1">
    <property type="nucleotide sequence ID" value="XM_001447409.1"/>
</dbReference>